<sequence>MTEQRCNMTWMFFNGSCKGQATNSITVPQVQSHTCVDAEQTCLRDSKCATTLRTYTENCVGLSESVCSTLRGNCGVLKSEVDETILKDCICPVENDTDITCEQIWETFHKDPCVSSCETILHEETLIGGEHDGGSTCQTAVDQCYNNSTCYSYFSSYLSACLIDMTTGRCNHDQCMRAMRDVFTTVPPSLTHALVFCYCKEDDSLCHGLKSALSPQCVEGDNPTVSCLTIKTRCEAKPAAGDYALCRNAFVGTFGTLLSTTCICEEAEPVKQDICLQYLRLITQNPCVEKASKSYFTDLTEQTKSGCFIPTSSDDERNHGIMMPTGVYAKFSSQNSTRQTACLCSETGRLVDCFSFPANHISSCDQRNESQSVTSVTHTPTSQYGYEKSLCTCVNGERVCINERIESVFNTPALDLPFLLVAYSEKEVALVNNESRRMITTSAILGRLEDVLKDILKAPNCYCTDYKEYRHVLEFSFTAAKLKRGFILHAKLPGEGQPPACQCCRPAIK</sequence>
<reference evidence="9 10" key="1">
    <citation type="journal article" date="2017" name="PLoS Biol.">
        <title>The sea cucumber genome provides insights into morphological evolution and visceral regeneration.</title>
        <authorList>
            <person name="Zhang X."/>
            <person name="Sun L."/>
            <person name="Yuan J."/>
            <person name="Sun Y."/>
            <person name="Gao Y."/>
            <person name="Zhang L."/>
            <person name="Li S."/>
            <person name="Dai H."/>
            <person name="Hamel J.F."/>
            <person name="Liu C."/>
            <person name="Yu Y."/>
            <person name="Liu S."/>
            <person name="Lin W."/>
            <person name="Guo K."/>
            <person name="Jin S."/>
            <person name="Xu P."/>
            <person name="Storey K.B."/>
            <person name="Huan P."/>
            <person name="Zhang T."/>
            <person name="Zhou Y."/>
            <person name="Zhang J."/>
            <person name="Lin C."/>
            <person name="Li X."/>
            <person name="Xing L."/>
            <person name="Huo D."/>
            <person name="Sun M."/>
            <person name="Wang L."/>
            <person name="Mercier A."/>
            <person name="Li F."/>
            <person name="Yang H."/>
            <person name="Xiang J."/>
        </authorList>
    </citation>
    <scope>NUCLEOTIDE SEQUENCE [LARGE SCALE GENOMIC DNA]</scope>
    <source>
        <strain evidence="9">Shaxun</strain>
        <tissue evidence="9">Muscle</tissue>
    </source>
</reference>
<evidence type="ECO:0000256" key="2">
    <source>
        <dbReference type="ARBA" id="ARBA00005961"/>
    </source>
</evidence>
<dbReference type="GO" id="GO:0038023">
    <property type="term" value="F:signaling receptor activity"/>
    <property type="evidence" value="ECO:0007669"/>
    <property type="project" value="InterPro"/>
</dbReference>
<evidence type="ECO:0000313" key="9">
    <source>
        <dbReference type="EMBL" id="PIK41072.1"/>
    </source>
</evidence>
<dbReference type="EMBL" id="MRZV01001056">
    <property type="protein sequence ID" value="PIK41072.1"/>
    <property type="molecule type" value="Genomic_DNA"/>
</dbReference>
<dbReference type="PANTHER" id="PTHR10269:SF12">
    <property type="entry name" value="GLIAL CELL LINE-DERIVED NEUROTROPHIC FAMILY RECEPTOR-LIKE, ISOFORM E"/>
    <property type="match status" value="1"/>
</dbReference>
<dbReference type="SUPFAM" id="SSF110035">
    <property type="entry name" value="GDNF receptor-like"/>
    <property type="match status" value="2"/>
</dbReference>
<dbReference type="GO" id="GO:0043235">
    <property type="term" value="C:receptor complex"/>
    <property type="evidence" value="ECO:0007669"/>
    <property type="project" value="TreeGrafter"/>
</dbReference>
<evidence type="ECO:0000256" key="4">
    <source>
        <dbReference type="ARBA" id="ARBA00022729"/>
    </source>
</evidence>
<comment type="subcellular location">
    <subcellularLocation>
        <location evidence="1">Cell membrane</location>
    </subcellularLocation>
</comment>
<dbReference type="InterPro" id="IPR037193">
    <property type="entry name" value="GDNF_alpha"/>
</dbReference>
<evidence type="ECO:0000256" key="5">
    <source>
        <dbReference type="ARBA" id="ARBA00023136"/>
    </source>
</evidence>
<keyword evidence="5" id="KW-0472">Membrane</keyword>
<feature type="domain" description="GDNF/GAS1" evidence="8">
    <location>
        <begin position="35"/>
        <end position="113"/>
    </location>
</feature>
<dbReference type="InterPro" id="IPR016017">
    <property type="entry name" value="GDNF/GAS1"/>
</dbReference>
<dbReference type="InterPro" id="IPR003438">
    <property type="entry name" value="GDNF_rcpt"/>
</dbReference>
<accession>A0A2G8JZA6</accession>
<dbReference type="Pfam" id="PF02351">
    <property type="entry name" value="GDNF"/>
    <property type="match status" value="2"/>
</dbReference>
<keyword evidence="7" id="KW-0325">Glycoprotein</keyword>
<keyword evidence="4" id="KW-0732">Signal</keyword>
<evidence type="ECO:0000256" key="6">
    <source>
        <dbReference type="ARBA" id="ARBA00023170"/>
    </source>
</evidence>
<evidence type="ECO:0000259" key="8">
    <source>
        <dbReference type="SMART" id="SM00907"/>
    </source>
</evidence>
<evidence type="ECO:0000256" key="3">
    <source>
        <dbReference type="ARBA" id="ARBA00022475"/>
    </source>
</evidence>
<comment type="similarity">
    <text evidence="2">Belongs to the GDNFR family.</text>
</comment>
<evidence type="ECO:0000313" key="10">
    <source>
        <dbReference type="Proteomes" id="UP000230750"/>
    </source>
</evidence>
<feature type="domain" description="GDNF/GAS1" evidence="8">
    <location>
        <begin position="137"/>
        <end position="217"/>
    </location>
</feature>
<dbReference type="PANTHER" id="PTHR10269">
    <property type="entry name" value="GDNF RECEPTOR ALPHA"/>
    <property type="match status" value="1"/>
</dbReference>
<dbReference type="GO" id="GO:0007399">
    <property type="term" value="P:nervous system development"/>
    <property type="evidence" value="ECO:0007669"/>
    <property type="project" value="TreeGrafter"/>
</dbReference>
<keyword evidence="3" id="KW-1003">Cell membrane</keyword>
<dbReference type="Proteomes" id="UP000230750">
    <property type="component" value="Unassembled WGS sequence"/>
</dbReference>
<dbReference type="GO" id="GO:0009897">
    <property type="term" value="C:external side of plasma membrane"/>
    <property type="evidence" value="ECO:0007669"/>
    <property type="project" value="TreeGrafter"/>
</dbReference>
<dbReference type="SMART" id="SM00907">
    <property type="entry name" value="GDNF"/>
    <property type="match status" value="2"/>
</dbReference>
<organism evidence="9 10">
    <name type="scientific">Stichopus japonicus</name>
    <name type="common">Sea cucumber</name>
    <dbReference type="NCBI Taxonomy" id="307972"/>
    <lineage>
        <taxon>Eukaryota</taxon>
        <taxon>Metazoa</taxon>
        <taxon>Echinodermata</taxon>
        <taxon>Eleutherozoa</taxon>
        <taxon>Echinozoa</taxon>
        <taxon>Holothuroidea</taxon>
        <taxon>Aspidochirotacea</taxon>
        <taxon>Aspidochirotida</taxon>
        <taxon>Stichopodidae</taxon>
        <taxon>Apostichopus</taxon>
    </lineage>
</organism>
<dbReference type="STRING" id="307972.A0A2G8JZA6"/>
<dbReference type="OrthoDB" id="10047040at2759"/>
<dbReference type="AlphaFoldDB" id="A0A2G8JZA6"/>
<protein>
    <recommendedName>
        <fullName evidence="8">GDNF/GAS1 domain-containing protein</fullName>
    </recommendedName>
</protein>
<name>A0A2G8JZA6_STIJA</name>
<keyword evidence="10" id="KW-1185">Reference proteome</keyword>
<evidence type="ECO:0000256" key="7">
    <source>
        <dbReference type="ARBA" id="ARBA00023180"/>
    </source>
</evidence>
<evidence type="ECO:0000256" key="1">
    <source>
        <dbReference type="ARBA" id="ARBA00004236"/>
    </source>
</evidence>
<keyword evidence="6" id="KW-0675">Receptor</keyword>
<gene>
    <name evidence="9" type="ORF">BSL78_22080</name>
</gene>
<proteinExistence type="inferred from homology"/>
<comment type="caution">
    <text evidence="9">The sequence shown here is derived from an EMBL/GenBank/DDBJ whole genome shotgun (WGS) entry which is preliminary data.</text>
</comment>
<dbReference type="GO" id="GO:0007169">
    <property type="term" value="P:cell surface receptor protein tyrosine kinase signaling pathway"/>
    <property type="evidence" value="ECO:0007669"/>
    <property type="project" value="UniProtKB-ARBA"/>
</dbReference>